<dbReference type="Gene3D" id="2.30.30.30">
    <property type="match status" value="1"/>
</dbReference>
<dbReference type="SUPFAM" id="SSF50104">
    <property type="entry name" value="Translation proteins SH3-like domain"/>
    <property type="match status" value="1"/>
</dbReference>
<dbReference type="GO" id="GO:0003735">
    <property type="term" value="F:structural constituent of ribosome"/>
    <property type="evidence" value="ECO:0007669"/>
    <property type="project" value="InterPro"/>
</dbReference>
<evidence type="ECO:0000259" key="10">
    <source>
        <dbReference type="SMART" id="SM00739"/>
    </source>
</evidence>
<keyword evidence="2 8" id="KW-0699">rRNA-binding</keyword>
<dbReference type="PANTHER" id="PTHR12903">
    <property type="entry name" value="MITOCHONDRIAL RIBOSOMAL PROTEIN L24"/>
    <property type="match status" value="1"/>
</dbReference>
<comment type="caution">
    <text evidence="11">The sequence shown here is derived from an EMBL/GenBank/DDBJ whole genome shotgun (WGS) entry which is preliminary data.</text>
</comment>
<evidence type="ECO:0000256" key="9">
    <source>
        <dbReference type="RuleBase" id="RU003477"/>
    </source>
</evidence>
<keyword evidence="3 8" id="KW-0694">RNA-binding</keyword>
<dbReference type="AlphaFoldDB" id="A0A4R2KGJ0"/>
<keyword evidence="4 8" id="KW-0689">Ribosomal protein</keyword>
<comment type="similarity">
    <text evidence="1 8 9">Belongs to the universal ribosomal protein uL24 family.</text>
</comment>
<dbReference type="GO" id="GO:0005840">
    <property type="term" value="C:ribosome"/>
    <property type="evidence" value="ECO:0007669"/>
    <property type="project" value="UniProtKB-KW"/>
</dbReference>
<evidence type="ECO:0000256" key="4">
    <source>
        <dbReference type="ARBA" id="ARBA00022980"/>
    </source>
</evidence>
<dbReference type="InterPro" id="IPR014722">
    <property type="entry name" value="Rib_uL2_dom2"/>
</dbReference>
<keyword evidence="12" id="KW-1185">Reference proteome</keyword>
<dbReference type="CDD" id="cd06089">
    <property type="entry name" value="KOW_RPL26"/>
    <property type="match status" value="1"/>
</dbReference>
<evidence type="ECO:0000256" key="5">
    <source>
        <dbReference type="ARBA" id="ARBA00023274"/>
    </source>
</evidence>
<keyword evidence="5 8" id="KW-0687">Ribonucleoprotein</keyword>
<dbReference type="Pfam" id="PF17136">
    <property type="entry name" value="ribosomal_L24"/>
    <property type="match status" value="1"/>
</dbReference>
<sequence>MLKIKRDDEVIVLAGKDKGKRGKVRRVLDNGKLIVSGVNMVKKHTRPNPQAGVQGGIVEQEAAIQASNVAIYNATTSKADRVGFKVEGDRKVRVFKSSGDAIDA</sequence>
<dbReference type="HAMAP" id="MF_01326_B">
    <property type="entry name" value="Ribosomal_uL24_B"/>
    <property type="match status" value="1"/>
</dbReference>
<accession>A0A4R2KGJ0</accession>
<dbReference type="InterPro" id="IPR005825">
    <property type="entry name" value="Ribosomal_uL24_CS"/>
</dbReference>
<dbReference type="Pfam" id="PF00467">
    <property type="entry name" value="KOW"/>
    <property type="match status" value="1"/>
</dbReference>
<reference evidence="11 12" key="1">
    <citation type="submission" date="2019-03" db="EMBL/GenBank/DDBJ databases">
        <title>Genomic Encyclopedia of Type Strains, Phase IV (KMG-IV): sequencing the most valuable type-strain genomes for metagenomic binning, comparative biology and taxonomic classification.</title>
        <authorList>
            <person name="Goeker M."/>
        </authorList>
    </citation>
    <scope>NUCLEOTIDE SEQUENCE [LARGE SCALE GENOMIC DNA]</scope>
    <source>
        <strain evidence="11 12">DSM 23344</strain>
    </source>
</reference>
<evidence type="ECO:0000256" key="3">
    <source>
        <dbReference type="ARBA" id="ARBA00022884"/>
    </source>
</evidence>
<dbReference type="GO" id="GO:1990904">
    <property type="term" value="C:ribonucleoprotein complex"/>
    <property type="evidence" value="ECO:0007669"/>
    <property type="project" value="UniProtKB-KW"/>
</dbReference>
<organism evidence="11 12">
    <name type="scientific">Chromatocurvus halotolerans</name>
    <dbReference type="NCBI Taxonomy" id="1132028"/>
    <lineage>
        <taxon>Bacteria</taxon>
        <taxon>Pseudomonadati</taxon>
        <taxon>Pseudomonadota</taxon>
        <taxon>Gammaproteobacteria</taxon>
        <taxon>Cellvibrionales</taxon>
        <taxon>Halieaceae</taxon>
        <taxon>Chromatocurvus</taxon>
    </lineage>
</organism>
<evidence type="ECO:0000313" key="11">
    <source>
        <dbReference type="EMBL" id="TCO71407.1"/>
    </source>
</evidence>
<evidence type="ECO:0000256" key="6">
    <source>
        <dbReference type="ARBA" id="ARBA00035206"/>
    </source>
</evidence>
<evidence type="ECO:0000256" key="1">
    <source>
        <dbReference type="ARBA" id="ARBA00010618"/>
    </source>
</evidence>
<comment type="function">
    <text evidence="8">One of two assembly initiator proteins, it binds directly to the 5'-end of the 23S rRNA, where it nucleates assembly of the 50S subunit.</text>
</comment>
<dbReference type="InterPro" id="IPR003256">
    <property type="entry name" value="Ribosomal_uL24"/>
</dbReference>
<dbReference type="GO" id="GO:0019843">
    <property type="term" value="F:rRNA binding"/>
    <property type="evidence" value="ECO:0007669"/>
    <property type="project" value="UniProtKB-UniRule"/>
</dbReference>
<feature type="domain" description="KOW" evidence="10">
    <location>
        <begin position="3"/>
        <end position="30"/>
    </location>
</feature>
<evidence type="ECO:0000313" key="12">
    <source>
        <dbReference type="Proteomes" id="UP000294980"/>
    </source>
</evidence>
<protein>
    <recommendedName>
        <fullName evidence="6 8">Large ribosomal subunit protein uL24</fullName>
    </recommendedName>
</protein>
<dbReference type="EMBL" id="SLWX01000022">
    <property type="protein sequence ID" value="TCO71407.1"/>
    <property type="molecule type" value="Genomic_DNA"/>
</dbReference>
<comment type="function">
    <text evidence="7 8">One of the proteins that surrounds the polypeptide exit tunnel on the outside of the subunit.</text>
</comment>
<dbReference type="InterPro" id="IPR005824">
    <property type="entry name" value="KOW"/>
</dbReference>
<dbReference type="GO" id="GO:0006412">
    <property type="term" value="P:translation"/>
    <property type="evidence" value="ECO:0007669"/>
    <property type="project" value="UniProtKB-UniRule"/>
</dbReference>
<dbReference type="Proteomes" id="UP000294980">
    <property type="component" value="Unassembled WGS sequence"/>
</dbReference>
<dbReference type="SMART" id="SM00739">
    <property type="entry name" value="KOW"/>
    <property type="match status" value="1"/>
</dbReference>
<dbReference type="NCBIfam" id="TIGR01079">
    <property type="entry name" value="rplX_bact"/>
    <property type="match status" value="1"/>
</dbReference>
<evidence type="ECO:0000256" key="8">
    <source>
        <dbReference type="HAMAP-Rule" id="MF_01326"/>
    </source>
</evidence>
<gene>
    <name evidence="8" type="primary">rplX</name>
    <name evidence="11" type="ORF">EV688_12216</name>
</gene>
<comment type="subunit">
    <text evidence="8">Part of the 50S ribosomal subunit.</text>
</comment>
<dbReference type="PROSITE" id="PS01108">
    <property type="entry name" value="RIBOSOMAL_L24"/>
    <property type="match status" value="1"/>
</dbReference>
<dbReference type="RefSeq" id="WP_117319542.1">
    <property type="nucleotide sequence ID" value="NZ_QQSW01000029.1"/>
</dbReference>
<dbReference type="InterPro" id="IPR041988">
    <property type="entry name" value="Ribosomal_uL24_KOW"/>
</dbReference>
<evidence type="ECO:0000256" key="2">
    <source>
        <dbReference type="ARBA" id="ARBA00022730"/>
    </source>
</evidence>
<dbReference type="FunFam" id="2.30.30.30:FF:000004">
    <property type="entry name" value="50S ribosomal protein L24"/>
    <property type="match status" value="1"/>
</dbReference>
<dbReference type="InterPro" id="IPR008991">
    <property type="entry name" value="Translation_prot_SH3-like_sf"/>
</dbReference>
<dbReference type="InterPro" id="IPR057264">
    <property type="entry name" value="Ribosomal_uL24_C"/>
</dbReference>
<proteinExistence type="inferred from homology"/>
<name>A0A4R2KGJ0_9GAMM</name>
<dbReference type="OrthoDB" id="9807419at2"/>
<evidence type="ECO:0000256" key="7">
    <source>
        <dbReference type="ARBA" id="ARBA00058688"/>
    </source>
</evidence>